<dbReference type="OrthoDB" id="25344at2157"/>
<protein>
    <recommendedName>
        <fullName evidence="5">AAA domain-containing protein</fullName>
    </recommendedName>
</protein>
<dbReference type="Proteomes" id="UP000218615">
    <property type="component" value="Unassembled WGS sequence"/>
</dbReference>
<evidence type="ECO:0000259" key="2">
    <source>
        <dbReference type="Pfam" id="PF13175"/>
    </source>
</evidence>
<dbReference type="InterPro" id="IPR014592">
    <property type="entry name" value="P-loop_UCP034888"/>
</dbReference>
<evidence type="ECO:0000313" key="3">
    <source>
        <dbReference type="EMBL" id="SNQ60519.1"/>
    </source>
</evidence>
<dbReference type="EMBL" id="FZMP01000096">
    <property type="protein sequence ID" value="SNQ60519.1"/>
    <property type="molecule type" value="Genomic_DNA"/>
</dbReference>
<sequence length="472" mass="53967">MLQKIKIQNFKLHKDTSLEIKPITLFIGQNNSGKSSIFQALQLIKQNLKVRAYPDNYWNDYGERSFDQLIPPKPITRKLGPKDIDIEADDRIIPPKRPKSTQNYYLNPYLLIDVGTFEDILRKDERFIGISMEGNISVKNRALKEEGVENIQIRYEMKFRNNILNYHCGEIKGGQYNLGWNWNEGREKNKTPISLKIDGIDFSIDTHNEISEPIRSSGASYGTNISYEIEANAQELKEGLVNSIKDFIGSIHAIYGLRGFEEISYPLSDTPPPDTDFMLLYDRSLAINSLLPYNRDLESQLSLWFKNLLGVEISFELLPGKTVKIKAKNTYGETSFINEGLGIHQLLFIFLPIALAQSSHTFLIEEPEVHLHPKAQSDITATFIKIYKNEAKQFLIATHSEHILFGFLNALARKEISLDDIAIYYFKNEKGVAEITKLDIDEYGRVSGGLPGFFEQNIRNVIEYLDALDSNK</sequence>
<dbReference type="PIRSF" id="PIRSF034888">
    <property type="entry name" value="P-loop_UCP034888"/>
    <property type="match status" value="1"/>
</dbReference>
<evidence type="ECO:0008006" key="5">
    <source>
        <dbReference type="Google" id="ProtNLM"/>
    </source>
</evidence>
<dbReference type="InterPro" id="IPR051396">
    <property type="entry name" value="Bact_Antivir_Def_Nuclease"/>
</dbReference>
<gene>
    <name evidence="3" type="ORF">MNV_1850028</name>
</gene>
<dbReference type="InterPro" id="IPR041685">
    <property type="entry name" value="AAA_GajA/Old/RecF-like"/>
</dbReference>
<reference evidence="4" key="1">
    <citation type="submission" date="2017-06" db="EMBL/GenBank/DDBJ databases">
        <authorList>
            <person name="Cremers G."/>
        </authorList>
    </citation>
    <scope>NUCLEOTIDE SEQUENCE [LARGE SCALE GENOMIC DNA]</scope>
</reference>
<dbReference type="PANTHER" id="PTHR43581">
    <property type="entry name" value="ATP/GTP PHOSPHATASE"/>
    <property type="match status" value="1"/>
</dbReference>
<keyword evidence="4" id="KW-1185">Reference proteome</keyword>
<feature type="domain" description="Endonuclease GajA/Old nuclease/RecF-like AAA" evidence="2">
    <location>
        <begin position="1"/>
        <end position="403"/>
    </location>
</feature>
<evidence type="ECO:0000313" key="4">
    <source>
        <dbReference type="Proteomes" id="UP000218615"/>
    </source>
</evidence>
<dbReference type="Pfam" id="PF12476">
    <property type="entry name" value="DUF3696"/>
    <property type="match status" value="1"/>
</dbReference>
<dbReference type="SUPFAM" id="SSF52540">
    <property type="entry name" value="P-loop containing nucleoside triphosphate hydrolases"/>
    <property type="match status" value="1"/>
</dbReference>
<dbReference type="InterPro" id="IPR022532">
    <property type="entry name" value="DUF3696"/>
</dbReference>
<organism evidence="3 4">
    <name type="scientific">Candidatus Methanoperedens nitratireducens</name>
    <dbReference type="NCBI Taxonomy" id="1392998"/>
    <lineage>
        <taxon>Archaea</taxon>
        <taxon>Methanobacteriati</taxon>
        <taxon>Methanobacteriota</taxon>
        <taxon>Stenosarchaea group</taxon>
        <taxon>Methanomicrobia</taxon>
        <taxon>Methanosarcinales</taxon>
        <taxon>ANME-2 cluster</taxon>
        <taxon>Candidatus Methanoperedentaceae</taxon>
        <taxon>Candidatus Methanoperedens</taxon>
    </lineage>
</organism>
<dbReference type="AlphaFoldDB" id="A0A284VMT8"/>
<evidence type="ECO:0000259" key="1">
    <source>
        <dbReference type="Pfam" id="PF12476"/>
    </source>
</evidence>
<name>A0A284VMT8_9EURY</name>
<feature type="domain" description="DUF3696" evidence="1">
    <location>
        <begin position="417"/>
        <end position="457"/>
    </location>
</feature>
<accession>A0A284VMT8</accession>
<proteinExistence type="predicted"/>
<dbReference type="RefSeq" id="WP_096204903.1">
    <property type="nucleotide sequence ID" value="NZ_FZMP01000096.1"/>
</dbReference>
<dbReference type="InterPro" id="IPR027417">
    <property type="entry name" value="P-loop_NTPase"/>
</dbReference>
<dbReference type="Gene3D" id="3.40.50.300">
    <property type="entry name" value="P-loop containing nucleotide triphosphate hydrolases"/>
    <property type="match status" value="2"/>
</dbReference>
<dbReference type="Pfam" id="PF13175">
    <property type="entry name" value="AAA_15"/>
    <property type="match status" value="1"/>
</dbReference>
<dbReference type="PANTHER" id="PTHR43581:SF2">
    <property type="entry name" value="EXCINUCLEASE ATPASE SUBUNIT"/>
    <property type="match status" value="1"/>
</dbReference>